<dbReference type="GO" id="GO:0006260">
    <property type="term" value="P:DNA replication"/>
    <property type="evidence" value="ECO:0007669"/>
    <property type="project" value="TreeGrafter"/>
</dbReference>
<reference evidence="1 2" key="1">
    <citation type="submission" date="2014-06" db="EMBL/GenBank/DDBJ databases">
        <title>Evolutionary Origins and Diversification of the Mycorrhizal Mutualists.</title>
        <authorList>
            <consortium name="DOE Joint Genome Institute"/>
            <consortium name="Mycorrhizal Genomics Consortium"/>
            <person name="Kohler A."/>
            <person name="Kuo A."/>
            <person name="Nagy L.G."/>
            <person name="Floudas D."/>
            <person name="Copeland A."/>
            <person name="Barry K.W."/>
            <person name="Cichocki N."/>
            <person name="Veneault-Fourrey C."/>
            <person name="LaButti K."/>
            <person name="Lindquist E.A."/>
            <person name="Lipzen A."/>
            <person name="Lundell T."/>
            <person name="Morin E."/>
            <person name="Murat C."/>
            <person name="Riley R."/>
            <person name="Ohm R."/>
            <person name="Sun H."/>
            <person name="Tunlid A."/>
            <person name="Henrissat B."/>
            <person name="Grigoriev I.V."/>
            <person name="Hibbett D.S."/>
            <person name="Martin F."/>
        </authorList>
    </citation>
    <scope>NUCLEOTIDE SEQUENCE [LARGE SCALE GENOMIC DNA]</scope>
    <source>
        <strain evidence="1 2">SS14</strain>
    </source>
</reference>
<organism evidence="1 2">
    <name type="scientific">Sphaerobolus stellatus (strain SS14)</name>
    <dbReference type="NCBI Taxonomy" id="990650"/>
    <lineage>
        <taxon>Eukaryota</taxon>
        <taxon>Fungi</taxon>
        <taxon>Dikarya</taxon>
        <taxon>Basidiomycota</taxon>
        <taxon>Agaricomycotina</taxon>
        <taxon>Agaricomycetes</taxon>
        <taxon>Phallomycetidae</taxon>
        <taxon>Geastrales</taxon>
        <taxon>Sphaerobolaceae</taxon>
        <taxon>Sphaerobolus</taxon>
    </lineage>
</organism>
<dbReference type="SUPFAM" id="SSF52540">
    <property type="entry name" value="P-loop containing nucleoside triphosphate hydrolases"/>
    <property type="match status" value="1"/>
</dbReference>
<evidence type="ECO:0000313" key="1">
    <source>
        <dbReference type="EMBL" id="KIJ22650.1"/>
    </source>
</evidence>
<keyword evidence="2" id="KW-1185">Reference proteome</keyword>
<dbReference type="Gene3D" id="3.40.50.300">
    <property type="entry name" value="P-loop containing nucleotide triphosphate hydrolases"/>
    <property type="match status" value="1"/>
</dbReference>
<dbReference type="HOGENOM" id="CLU_001324_4_3_1"/>
<dbReference type="CDD" id="cd18809">
    <property type="entry name" value="SF1_C_RecD"/>
    <property type="match status" value="1"/>
</dbReference>
<feature type="non-terminal residue" evidence="1">
    <location>
        <position position="1"/>
    </location>
</feature>
<dbReference type="GO" id="GO:0005657">
    <property type="term" value="C:replication fork"/>
    <property type="evidence" value="ECO:0007669"/>
    <property type="project" value="TreeGrafter"/>
</dbReference>
<dbReference type="InterPro" id="IPR027417">
    <property type="entry name" value="P-loop_NTPase"/>
</dbReference>
<name>A0A0C9UC24_SPHS4</name>
<dbReference type="PANTHER" id="PTHR23274:SF51">
    <property type="entry name" value="OS03G0423850 PROTEIN"/>
    <property type="match status" value="1"/>
</dbReference>
<dbReference type="PANTHER" id="PTHR23274">
    <property type="entry name" value="DNA HELICASE-RELATED"/>
    <property type="match status" value="1"/>
</dbReference>
<gene>
    <name evidence="1" type="ORF">M422DRAFT_196931</name>
</gene>
<dbReference type="Proteomes" id="UP000054279">
    <property type="component" value="Unassembled WGS sequence"/>
</dbReference>
<dbReference type="AlphaFoldDB" id="A0A0C9UC24"/>
<dbReference type="OrthoDB" id="2613383at2759"/>
<proteinExistence type="predicted"/>
<accession>A0A0C9UC24</accession>
<sequence length="155" mass="17384">GLAPYALRIKVGGVYRLMHNLSIDKGLVKNTRCLITSIGVRLICIPLLKQAIDSQQYEEEEDILIPRITFMAVLPSSHYTLVRKQFPLAPAYATTFNSCQGLTLDKVVINLTCPVFSHGQLYTALSRVRHRDHAVLQLNPGDTEITNVTFHKLLI</sequence>
<dbReference type="EMBL" id="KN838035">
    <property type="protein sequence ID" value="KIJ22650.1"/>
    <property type="molecule type" value="Genomic_DNA"/>
</dbReference>
<evidence type="ECO:0008006" key="3">
    <source>
        <dbReference type="Google" id="ProtNLM"/>
    </source>
</evidence>
<protein>
    <recommendedName>
        <fullName evidence="3">ATP-dependent DNA helicase</fullName>
    </recommendedName>
</protein>
<evidence type="ECO:0000313" key="2">
    <source>
        <dbReference type="Proteomes" id="UP000054279"/>
    </source>
</evidence>